<proteinExistence type="predicted"/>
<evidence type="ECO:0000256" key="1">
    <source>
        <dbReference type="ARBA" id="ARBA00004141"/>
    </source>
</evidence>
<dbReference type="AlphaFoldDB" id="A0A8H6JSM8"/>
<dbReference type="GO" id="GO:0016020">
    <property type="term" value="C:membrane"/>
    <property type="evidence" value="ECO:0007669"/>
    <property type="project" value="UniProtKB-SubCell"/>
</dbReference>
<evidence type="ECO:0000256" key="4">
    <source>
        <dbReference type="ARBA" id="ARBA00023136"/>
    </source>
</evidence>
<dbReference type="InterPro" id="IPR005828">
    <property type="entry name" value="MFS_sugar_transport-like"/>
</dbReference>
<dbReference type="Pfam" id="PF00083">
    <property type="entry name" value="Sugar_tr"/>
    <property type="match status" value="2"/>
</dbReference>
<reference evidence="7" key="1">
    <citation type="journal article" date="2020" name="Phytopathology">
        <title>Genome Sequence Resources of Colletotrichum truncatum, C. plurivorum, C. musicola, and C. sojae: Four Species Pathogenic to Soybean (Glycine max).</title>
        <authorList>
            <person name="Rogerio F."/>
            <person name="Boufleur T.R."/>
            <person name="Ciampi-Guillardi M."/>
            <person name="Sukno S.A."/>
            <person name="Thon M.R."/>
            <person name="Massola Junior N.S."/>
            <person name="Baroncelli R."/>
        </authorList>
    </citation>
    <scope>NUCLEOTIDE SEQUENCE</scope>
    <source>
        <strain evidence="7">LFN00145</strain>
    </source>
</reference>
<feature type="compositionally biased region" description="Polar residues" evidence="5">
    <location>
        <begin position="228"/>
        <end position="237"/>
    </location>
</feature>
<dbReference type="EMBL" id="WIGO01000298">
    <property type="protein sequence ID" value="KAF6818682.1"/>
    <property type="molecule type" value="Genomic_DNA"/>
</dbReference>
<dbReference type="Gene3D" id="1.20.1250.20">
    <property type="entry name" value="MFS general substrate transporter like domains"/>
    <property type="match status" value="2"/>
</dbReference>
<evidence type="ECO:0000313" key="8">
    <source>
        <dbReference type="Proteomes" id="UP000654918"/>
    </source>
</evidence>
<dbReference type="PANTHER" id="PTHR48022:SF2">
    <property type="entry name" value="PLASTIDIC GLUCOSE TRANSPORTER 4"/>
    <property type="match status" value="1"/>
</dbReference>
<dbReference type="SUPFAM" id="SSF103473">
    <property type="entry name" value="MFS general substrate transporter"/>
    <property type="match status" value="2"/>
</dbReference>
<dbReference type="GO" id="GO:0005351">
    <property type="term" value="F:carbohydrate:proton symporter activity"/>
    <property type="evidence" value="ECO:0007669"/>
    <property type="project" value="TreeGrafter"/>
</dbReference>
<dbReference type="Proteomes" id="UP000654918">
    <property type="component" value="Unassembled WGS sequence"/>
</dbReference>
<keyword evidence="4 6" id="KW-0472">Membrane</keyword>
<feature type="transmembrane region" description="Helical" evidence="6">
    <location>
        <begin position="617"/>
        <end position="635"/>
    </location>
</feature>
<evidence type="ECO:0000256" key="3">
    <source>
        <dbReference type="ARBA" id="ARBA00022989"/>
    </source>
</evidence>
<feature type="transmembrane region" description="Helical" evidence="6">
    <location>
        <begin position="541"/>
        <end position="567"/>
    </location>
</feature>
<keyword evidence="8" id="KW-1185">Reference proteome</keyword>
<feature type="compositionally biased region" description="Basic and acidic residues" evidence="5">
    <location>
        <begin position="135"/>
        <end position="150"/>
    </location>
</feature>
<accession>A0A8H6JSM8</accession>
<organism evidence="7 8">
    <name type="scientific">Colletotrichum plurivorum</name>
    <dbReference type="NCBI Taxonomy" id="2175906"/>
    <lineage>
        <taxon>Eukaryota</taxon>
        <taxon>Fungi</taxon>
        <taxon>Dikarya</taxon>
        <taxon>Ascomycota</taxon>
        <taxon>Pezizomycotina</taxon>
        <taxon>Sordariomycetes</taxon>
        <taxon>Hypocreomycetidae</taxon>
        <taxon>Glomerellales</taxon>
        <taxon>Glomerellaceae</taxon>
        <taxon>Colletotrichum</taxon>
        <taxon>Colletotrichum orchidearum species complex</taxon>
    </lineage>
</organism>
<comment type="subcellular location">
    <subcellularLocation>
        <location evidence="1">Membrane</location>
        <topology evidence="1">Multi-pass membrane protein</topology>
    </subcellularLocation>
</comment>
<dbReference type="InterPro" id="IPR036259">
    <property type="entry name" value="MFS_trans_sf"/>
</dbReference>
<gene>
    <name evidence="7" type="ORF">CPLU01_13259</name>
</gene>
<evidence type="ECO:0000256" key="5">
    <source>
        <dbReference type="SAM" id="MobiDB-lite"/>
    </source>
</evidence>
<feature type="region of interest" description="Disordered" evidence="5">
    <location>
        <begin position="228"/>
        <end position="270"/>
    </location>
</feature>
<feature type="transmembrane region" description="Helical" evidence="6">
    <location>
        <begin position="516"/>
        <end position="535"/>
    </location>
</feature>
<dbReference type="PANTHER" id="PTHR48022">
    <property type="entry name" value="PLASTIDIC GLUCOSE TRANSPORTER 4"/>
    <property type="match status" value="1"/>
</dbReference>
<sequence>MCAADQTQREITKKRVQYQDTFSFPTRQERRERKQEQQKLLLNISIEIFENALKNPMAFRITHRASICPFAASIVLRMSQRNDLILRAGLRMTSEPGKQYVPTFHNPDIARGRGPAFSRILASHKESTSRASHSHRVDNSEAPTDQHETSCRQPFNFAGSAAGTSSLLDSVPCNNASSQITNVLNFNFNDFDFATDPLQAQLDNSDTLLPCYPYADIESWIGTYSPTDGNFASSSNPEPRVQPHNIEAGNEPSSGHGVALSQTATEEQLPREESWYKATGTMKMSIPSKVAGKGASSHIEHVKHDMPNQAKYADVEADKTQQATGAVKQLGLLQTLRKYKHASVICMLAAVGALSDGYQVQMSGSIVALPGFKETFGEPQTDGSYVIDPQYLALWGSLKNVAAMLGGGIGSYPPDKLGRRWMILVVQIIMVGRCILEQFAFHWTHWLGARLLDVEGYDVVREYRRMLVEVEHANATASMRSGGSYLDVFRGVNRLVQITMLLAAVPLIERLGRLRLLLTFAPISIASLLVMGGVLRAGGPAVGPVLIAFAYVHSAFGILDTTSALALRVTFTSLKRRLPAYARRPQAIMGIQAMATVYVYIAPIMLNSPALGMSNTVFFWVGTGSVVYVLVWFLVPETKGRSFAELDELFDRRIPAWKFAETKTSVQE</sequence>
<feature type="transmembrane region" description="Helical" evidence="6">
    <location>
        <begin position="587"/>
        <end position="605"/>
    </location>
</feature>
<dbReference type="InterPro" id="IPR050360">
    <property type="entry name" value="MFS_Sugar_Transporters"/>
</dbReference>
<protein>
    <submittedName>
        <fullName evidence="7">MFS alpha-glucoside</fullName>
    </submittedName>
</protein>
<evidence type="ECO:0000256" key="2">
    <source>
        <dbReference type="ARBA" id="ARBA00022692"/>
    </source>
</evidence>
<comment type="caution">
    <text evidence="7">The sequence shown here is derived from an EMBL/GenBank/DDBJ whole genome shotgun (WGS) entry which is preliminary data.</text>
</comment>
<evidence type="ECO:0000256" key="6">
    <source>
        <dbReference type="SAM" id="Phobius"/>
    </source>
</evidence>
<evidence type="ECO:0000313" key="7">
    <source>
        <dbReference type="EMBL" id="KAF6818682.1"/>
    </source>
</evidence>
<keyword evidence="3 6" id="KW-1133">Transmembrane helix</keyword>
<keyword evidence="2 6" id="KW-0812">Transmembrane</keyword>
<feature type="region of interest" description="Disordered" evidence="5">
    <location>
        <begin position="124"/>
        <end position="152"/>
    </location>
</feature>
<name>A0A8H6JSM8_9PEZI</name>